<evidence type="ECO:0000313" key="7">
    <source>
        <dbReference type="Proteomes" id="UP000070544"/>
    </source>
</evidence>
<dbReference type="Pfam" id="PF06179">
    <property type="entry name" value="Med22"/>
    <property type="match status" value="1"/>
</dbReference>
<accession>A0A139A2V4</accession>
<evidence type="ECO:0000313" key="6">
    <source>
        <dbReference type="EMBL" id="KXS10683.1"/>
    </source>
</evidence>
<keyword evidence="7" id="KW-1185">Reference proteome</keyword>
<keyword evidence="4" id="KW-0804">Transcription</keyword>
<reference evidence="6 7" key="1">
    <citation type="journal article" date="2015" name="Genome Biol. Evol.">
        <title>Phylogenomic analyses indicate that early fungi evolved digesting cell walls of algal ancestors of land plants.</title>
        <authorList>
            <person name="Chang Y."/>
            <person name="Wang S."/>
            <person name="Sekimoto S."/>
            <person name="Aerts A.L."/>
            <person name="Choi C."/>
            <person name="Clum A."/>
            <person name="LaButti K.M."/>
            <person name="Lindquist E.A."/>
            <person name="Yee Ngan C."/>
            <person name="Ohm R.A."/>
            <person name="Salamov A.A."/>
            <person name="Grigoriev I.V."/>
            <person name="Spatafora J.W."/>
            <person name="Berbee M.L."/>
        </authorList>
    </citation>
    <scope>NUCLEOTIDE SEQUENCE [LARGE SCALE GENOMIC DNA]</scope>
    <source>
        <strain evidence="6 7">JEL478</strain>
    </source>
</reference>
<dbReference type="PANTHER" id="PTHR12434:SF6">
    <property type="entry name" value="MEDIATOR OF RNA POLYMERASE II TRANSCRIPTION SUBUNIT 22"/>
    <property type="match status" value="1"/>
</dbReference>
<evidence type="ECO:0000256" key="4">
    <source>
        <dbReference type="ARBA" id="ARBA00023163"/>
    </source>
</evidence>
<dbReference type="EMBL" id="KQ965816">
    <property type="protein sequence ID" value="KXS10683.1"/>
    <property type="molecule type" value="Genomic_DNA"/>
</dbReference>
<keyword evidence="5" id="KW-0539">Nucleus</keyword>
<dbReference type="Proteomes" id="UP000070544">
    <property type="component" value="Unassembled WGS sequence"/>
</dbReference>
<evidence type="ECO:0000256" key="2">
    <source>
        <dbReference type="ARBA" id="ARBA00005942"/>
    </source>
</evidence>
<evidence type="ECO:0000256" key="3">
    <source>
        <dbReference type="ARBA" id="ARBA00023015"/>
    </source>
</evidence>
<name>A0A139A2V4_GONPJ</name>
<dbReference type="AlphaFoldDB" id="A0A139A2V4"/>
<protein>
    <submittedName>
        <fullName evidence="6">Uncharacterized protein</fullName>
    </submittedName>
</protein>
<dbReference type="GO" id="GO:0006357">
    <property type="term" value="P:regulation of transcription by RNA polymerase II"/>
    <property type="evidence" value="ECO:0007669"/>
    <property type="project" value="InterPro"/>
</dbReference>
<keyword evidence="3" id="KW-0805">Transcription regulation</keyword>
<organism evidence="6 7">
    <name type="scientific">Gonapodya prolifera (strain JEL478)</name>
    <name type="common">Monoblepharis prolifera</name>
    <dbReference type="NCBI Taxonomy" id="1344416"/>
    <lineage>
        <taxon>Eukaryota</taxon>
        <taxon>Fungi</taxon>
        <taxon>Fungi incertae sedis</taxon>
        <taxon>Chytridiomycota</taxon>
        <taxon>Chytridiomycota incertae sedis</taxon>
        <taxon>Monoblepharidomycetes</taxon>
        <taxon>Monoblepharidales</taxon>
        <taxon>Gonapodyaceae</taxon>
        <taxon>Gonapodya</taxon>
    </lineage>
</organism>
<dbReference type="PANTHER" id="PTHR12434">
    <property type="entry name" value="MEDIATOR OF RNA POLYMERASE II TRANSCRIPTION SUBUNIT 22"/>
    <property type="match status" value="1"/>
</dbReference>
<dbReference type="OrthoDB" id="203279at2759"/>
<comment type="subcellular location">
    <subcellularLocation>
        <location evidence="1">Nucleus</location>
    </subcellularLocation>
</comment>
<dbReference type="InterPro" id="IPR009332">
    <property type="entry name" value="Med22"/>
</dbReference>
<sequence length="120" mass="13387">MAYEDQERKLDAALRELTDALSGIISSAQIERGKGMTSLAQNRMALATEASNIVRSGESILSITDGLRQSLLLHDYRDIAAQMTRRRATILEASQDDEHMNTTIEKLQRVLKRIEEGNNG</sequence>
<dbReference type="GO" id="GO:0003712">
    <property type="term" value="F:transcription coregulator activity"/>
    <property type="evidence" value="ECO:0007669"/>
    <property type="project" value="InterPro"/>
</dbReference>
<comment type="similarity">
    <text evidence="2">Belongs to the Mediator complex subunit 22 family.</text>
</comment>
<dbReference type="GO" id="GO:0016592">
    <property type="term" value="C:mediator complex"/>
    <property type="evidence" value="ECO:0007669"/>
    <property type="project" value="InterPro"/>
</dbReference>
<proteinExistence type="inferred from homology"/>
<evidence type="ECO:0000256" key="1">
    <source>
        <dbReference type="ARBA" id="ARBA00004123"/>
    </source>
</evidence>
<evidence type="ECO:0000256" key="5">
    <source>
        <dbReference type="ARBA" id="ARBA00023242"/>
    </source>
</evidence>
<gene>
    <name evidence="6" type="ORF">M427DRAFT_138962</name>
</gene>